<dbReference type="OrthoDB" id="6475849at2759"/>
<evidence type="ECO:0000256" key="7">
    <source>
        <dbReference type="ARBA" id="ARBA00023049"/>
    </source>
</evidence>
<proteinExistence type="inferred from homology"/>
<dbReference type="EMBL" id="AZBU02000001">
    <property type="protein sequence ID" value="TMS39545.1"/>
    <property type="molecule type" value="Genomic_DNA"/>
</dbReference>
<evidence type="ECO:0008006" key="14">
    <source>
        <dbReference type="Google" id="ProtNLM"/>
    </source>
</evidence>
<feature type="domain" description="Peptidase M13 N-terminal" evidence="11">
    <location>
        <begin position="1629"/>
        <end position="1953"/>
    </location>
</feature>
<dbReference type="Gene3D" id="3.40.390.10">
    <property type="entry name" value="Collagenase (Catalytic Domain)"/>
    <property type="match status" value="2"/>
</dbReference>
<organism evidence="12 13">
    <name type="scientific">Steinernema carpocapsae</name>
    <name type="common">Entomopathogenic nematode</name>
    <dbReference type="NCBI Taxonomy" id="34508"/>
    <lineage>
        <taxon>Eukaryota</taxon>
        <taxon>Metazoa</taxon>
        <taxon>Ecdysozoa</taxon>
        <taxon>Nematoda</taxon>
        <taxon>Chromadorea</taxon>
        <taxon>Rhabditida</taxon>
        <taxon>Tylenchina</taxon>
        <taxon>Panagrolaimomorpha</taxon>
        <taxon>Strongyloidoidea</taxon>
        <taxon>Steinernematidae</taxon>
        <taxon>Steinernema</taxon>
    </lineage>
</organism>
<keyword evidence="4" id="KW-0479">Metal-binding</keyword>
<dbReference type="EMBL" id="CM016762">
    <property type="protein sequence ID" value="TMS39545.1"/>
    <property type="molecule type" value="Genomic_DNA"/>
</dbReference>
<reference evidence="12 13" key="1">
    <citation type="journal article" date="2015" name="Genome Biol.">
        <title>Comparative genomics of Steinernema reveals deeply conserved gene regulatory networks.</title>
        <authorList>
            <person name="Dillman A.R."/>
            <person name="Macchietto M."/>
            <person name="Porter C.F."/>
            <person name="Rogers A."/>
            <person name="Williams B."/>
            <person name="Antoshechkin I."/>
            <person name="Lee M.M."/>
            <person name="Goodwin Z."/>
            <person name="Lu X."/>
            <person name="Lewis E.E."/>
            <person name="Goodrich-Blair H."/>
            <person name="Stock S.P."/>
            <person name="Adams B.J."/>
            <person name="Sternberg P.W."/>
            <person name="Mortazavi A."/>
        </authorList>
    </citation>
    <scope>NUCLEOTIDE SEQUENCE [LARGE SCALE GENOMIC DNA]</scope>
    <source>
        <strain evidence="12 13">ALL</strain>
    </source>
</reference>
<keyword evidence="3" id="KW-0645">Protease</keyword>
<evidence type="ECO:0000256" key="1">
    <source>
        <dbReference type="ARBA" id="ARBA00001947"/>
    </source>
</evidence>
<keyword evidence="9" id="KW-0812">Transmembrane</keyword>
<dbReference type="CDD" id="cd08662">
    <property type="entry name" value="M13"/>
    <property type="match status" value="2"/>
</dbReference>
<dbReference type="GO" id="GO:0016485">
    <property type="term" value="P:protein processing"/>
    <property type="evidence" value="ECO:0007669"/>
    <property type="project" value="TreeGrafter"/>
</dbReference>
<evidence type="ECO:0000313" key="13">
    <source>
        <dbReference type="Proteomes" id="UP000298663"/>
    </source>
</evidence>
<dbReference type="SUPFAM" id="SSF55486">
    <property type="entry name" value="Metalloproteases ('zincins'), catalytic domain"/>
    <property type="match status" value="3"/>
</dbReference>
<dbReference type="GO" id="GO:0005886">
    <property type="term" value="C:plasma membrane"/>
    <property type="evidence" value="ECO:0007669"/>
    <property type="project" value="TreeGrafter"/>
</dbReference>
<evidence type="ECO:0000313" key="12">
    <source>
        <dbReference type="EMBL" id="TMS39545.1"/>
    </source>
</evidence>
<dbReference type="InterPro" id="IPR018497">
    <property type="entry name" value="Peptidase_M13_C"/>
</dbReference>
<dbReference type="PROSITE" id="PS51885">
    <property type="entry name" value="NEPRILYSIN"/>
    <property type="match status" value="3"/>
</dbReference>
<sequence>MAGLTAPKIAVSVIAVFGLLAILGISIASLVIVVNNQNNIKDLKKDAGKNGGSSTDAEGKLHFPEPPHISKSDQKKYQAYQDVVALFKQSVDLTQDPCNDFYKYTCNRFNANMGMSFDKSDSDNMLKMAQKIEENGYIKDTAPLPLRQIKTIYNVCLKTKPKKSWDQYVTKATQVFAQFKKFETKTTFTFPMLDQTSTVPQTLTSKQIATMLGFLSGTLGTDTFISTQVDTNWDDPNGAKGYAMYLDQSTQRYDNSYYRKIWDQIKDKYAQEIYNRTHILAKIQGTKLNDTTLKEDIQDILNLELLLAKNMSTADSVRRQYQPMYNPFTQVTLNSTYKSIDWPTYFSELFVFADDSVKAVINNSSYVYYLQEPQRLAQLDAALKKLTDPFKPRQIINYFYFRIMMSNKNNMPQPDAIVEEHKSVHIGRERRPHRHTKFTNSPIMKYVSNDAAATTAAPTLAPTLAPITDDDRRDCAATTMSLMQYANARVFIDKIYPKPEDRLQVRAHVGILAESILTGMQSMIDQLNWMTHITKAGAYNKINKLIKNIAYPDFVANDAELIKYYEKLTFALNETDYFKITESVNVFNSKITFAQLTAGPNNRKDFAGEPGTTNAWYQPERNSITFPAAILQQPFYDYNFPASVNFGAMGVIAGHELTHGFDDEGVQWDGTGVLSTWMDKTSNESFTKMAECVVNEYNHFCPLQDKNGPCVDGSQTQGENIADNGGIHSAYRAYKNYVNLHGADPALPDPTFGLFTQDQLFFLSFAQVWCQFPPSQKQLLAQLMTDPHSPSEQRVFGTIQNFPAFKNAFNCPAGSRYAPKDACQVWVSDIAPRNATDVSDTNIGQLQKSRSPKYENITMYFESSIDNTIDPCDDFYSYACGNYNQSIGQLHRMQVENNIRVSNVLNGNMSRYSNLTSMQKLNIYNKACLAYLDYGQKALAASGRAINDTVYGLKSTGLSFPFVDGKTTELTPKVLGSALGYLCARNIQTLVSFQVDTNWRDPHSTDAYKIYVDQSSATEDRSAYQNATLHIREGDLIANTEALLNYTANVVYKLKDDNVISQLAQDILQLEQELMTTYTADDTSRRIQMNQYNLFTIDAANKKYPFIDWWAFMKSLTQYSGLNWDDKKWSSITFGINEPDMLAKLQTAFTTNKGSFSHELISNYLFYRILNANSGYTNAGASFSQQVTDMINSKLDQYGGFVPRRKNLEEDFFANKDVTADQHNCATMAMGDLSWAHGRILIDLMYPEKNSFKEVKDGVESVIDNIVVSFRSMLDSLDWMTIPTKNSAYKKLDNLVKNIGYPDWMHNDAQLDAYYKTLKIDESMDFYKIQQKLFIFNSPSTFLPLTYHDNNRKDFSGMATALVNAYYAPEFNSINFPSGILQQPFFDKDWPAPALFGAMGMVCGHELTHGFDDQGVQWDSTGVLSTWMDDQSAVGFNNMAQCVINQYSHFCPLNATAYPGANCLNGANTQGENIADNGGLHASFRAYRNWQNINGPNLRLPGAQSGQFTNDQIFFLSFAQIWCQQDPSDKAIFNAILTDPHSPARYRIKGPLQNYPAFRQAFNCRKNKGYTPEKHCNVWVTNANNTGNTNPSRANLNQDKTIKADQPKYQAYSSGAQRIRDSMNTSFNPCDNFYKYACANMPAQTPNSFLTARNNNYAQMAAQFKRYDATPSPSNAVQKTTAFYKQCVIEKGNEAVIKGGKQIKARIEEFRTNTGGWSFSWFGEKNNNPPKFNKDSFTKLLAYLSRDLKLDTLITIGVDTNPDLGAMANDMEEPYQLMIDQNTLVNDKTYYTPKAWPVTSTAYSKDASNLIESYLQLVQSSMVNATLEQTVNKLLNFELNLARNYSGDETQRRKFRRPGTDKCSATALGLKCNNTKFAVDCINFKLLLSELAKNAGEDLQNLVKPDTYHFYILQVDKMDAFCKYIKASSDNFESAANYLFYRILDKYSSWIPQLRRRRISGHKKSLALETRKILSLSTIMTLLSRAL</sequence>
<feature type="compositionally biased region" description="Basic and acidic residues" evidence="8">
    <location>
        <begin position="57"/>
        <end position="71"/>
    </location>
</feature>
<evidence type="ECO:0000256" key="8">
    <source>
        <dbReference type="SAM" id="MobiDB-lite"/>
    </source>
</evidence>
<keyword evidence="13" id="KW-1185">Reference proteome</keyword>
<feature type="domain" description="Peptidase M13 C-terminal" evidence="10">
    <location>
        <begin position="1364"/>
        <end position="1578"/>
    </location>
</feature>
<dbReference type="InterPro" id="IPR008753">
    <property type="entry name" value="Peptidase_M13_N"/>
</dbReference>
<evidence type="ECO:0000259" key="11">
    <source>
        <dbReference type="Pfam" id="PF05649"/>
    </source>
</evidence>
<keyword evidence="9" id="KW-0472">Membrane</keyword>
<dbReference type="Proteomes" id="UP000298663">
    <property type="component" value="Chromosome X"/>
</dbReference>
<name>A0A4U8V2D7_STECR</name>
<dbReference type="GO" id="GO:0046872">
    <property type="term" value="F:metal ion binding"/>
    <property type="evidence" value="ECO:0007669"/>
    <property type="project" value="UniProtKB-KW"/>
</dbReference>
<dbReference type="PANTHER" id="PTHR11733:SF240">
    <property type="entry name" value="GH14155P-RELATED"/>
    <property type="match status" value="1"/>
</dbReference>
<evidence type="ECO:0000256" key="2">
    <source>
        <dbReference type="ARBA" id="ARBA00007357"/>
    </source>
</evidence>
<accession>A0A4U8V2D7</accession>
<feature type="transmembrane region" description="Helical" evidence="9">
    <location>
        <begin position="9"/>
        <end position="34"/>
    </location>
</feature>
<feature type="region of interest" description="Disordered" evidence="8">
    <location>
        <begin position="43"/>
        <end position="71"/>
    </location>
</feature>
<feature type="domain" description="Peptidase M13 N-terminal" evidence="11">
    <location>
        <begin position="97"/>
        <end position="552"/>
    </location>
</feature>
<keyword evidence="7" id="KW-0482">Metalloprotease</keyword>
<reference evidence="12 13" key="2">
    <citation type="journal article" date="2019" name="G3 (Bethesda)">
        <title>Hybrid Assembly of the Genome of the Entomopathogenic Nematode Steinernema carpocapsae Identifies the X-Chromosome.</title>
        <authorList>
            <person name="Serra L."/>
            <person name="Macchietto M."/>
            <person name="Macias-Munoz A."/>
            <person name="McGill C.J."/>
            <person name="Rodriguez I.M."/>
            <person name="Rodriguez B."/>
            <person name="Murad R."/>
            <person name="Mortazavi A."/>
        </authorList>
    </citation>
    <scope>NUCLEOTIDE SEQUENCE [LARGE SCALE GENOMIC DNA]</scope>
    <source>
        <strain evidence="12 13">ALL</strain>
    </source>
</reference>
<evidence type="ECO:0000259" key="10">
    <source>
        <dbReference type="Pfam" id="PF01431"/>
    </source>
</evidence>
<dbReference type="Pfam" id="PF01431">
    <property type="entry name" value="Peptidase_M13"/>
    <property type="match status" value="2"/>
</dbReference>
<dbReference type="GO" id="GO:0004222">
    <property type="term" value="F:metalloendopeptidase activity"/>
    <property type="evidence" value="ECO:0007669"/>
    <property type="project" value="InterPro"/>
</dbReference>
<keyword evidence="9" id="KW-1133">Transmembrane helix</keyword>
<dbReference type="InterPro" id="IPR024079">
    <property type="entry name" value="MetalloPept_cat_dom_sf"/>
</dbReference>
<dbReference type="PRINTS" id="PR00786">
    <property type="entry name" value="NEPRILYSIN"/>
</dbReference>
<evidence type="ECO:0000256" key="5">
    <source>
        <dbReference type="ARBA" id="ARBA00022801"/>
    </source>
</evidence>
<evidence type="ECO:0000256" key="3">
    <source>
        <dbReference type="ARBA" id="ARBA00022670"/>
    </source>
</evidence>
<dbReference type="Gene3D" id="1.10.1380.10">
    <property type="entry name" value="Neutral endopeptidase , domain2"/>
    <property type="match status" value="3"/>
</dbReference>
<evidence type="ECO:0000256" key="6">
    <source>
        <dbReference type="ARBA" id="ARBA00022833"/>
    </source>
</evidence>
<dbReference type="Pfam" id="PF05649">
    <property type="entry name" value="Peptidase_M13_N"/>
    <property type="match status" value="3"/>
</dbReference>
<feature type="domain" description="Peptidase M13 C-terminal" evidence="10">
    <location>
        <begin position="614"/>
        <end position="825"/>
    </location>
</feature>
<dbReference type="InterPro" id="IPR000718">
    <property type="entry name" value="Peptidase_M13"/>
</dbReference>
<keyword evidence="5" id="KW-0378">Hydrolase</keyword>
<evidence type="ECO:0000256" key="4">
    <source>
        <dbReference type="ARBA" id="ARBA00022723"/>
    </source>
</evidence>
<keyword evidence="6" id="KW-0862">Zinc</keyword>
<comment type="cofactor">
    <cofactor evidence="1">
        <name>Zn(2+)</name>
        <dbReference type="ChEBI" id="CHEBI:29105"/>
    </cofactor>
</comment>
<dbReference type="STRING" id="34508.A0A4U8V2D7"/>
<comment type="caution">
    <text evidence="12">The sequence shown here is derived from an EMBL/GenBank/DDBJ whole genome shotgun (WGS) entry which is preliminary data.</text>
</comment>
<gene>
    <name evidence="12" type="ORF">L596_006051</name>
</gene>
<comment type="similarity">
    <text evidence="2">Belongs to the peptidase M13 family.</text>
</comment>
<evidence type="ECO:0000256" key="9">
    <source>
        <dbReference type="SAM" id="Phobius"/>
    </source>
</evidence>
<dbReference type="InterPro" id="IPR042089">
    <property type="entry name" value="Peptidase_M13_dom_2"/>
</dbReference>
<dbReference type="PANTHER" id="PTHR11733">
    <property type="entry name" value="ZINC METALLOPROTEASE FAMILY M13 NEPRILYSIN-RELATED"/>
    <property type="match status" value="1"/>
</dbReference>
<protein>
    <recommendedName>
        <fullName evidence="14">Peptidase M13 C-terminal domain-containing protein</fullName>
    </recommendedName>
</protein>
<feature type="domain" description="Peptidase M13 N-terminal" evidence="11">
    <location>
        <begin position="871"/>
        <end position="1302"/>
    </location>
</feature>